<dbReference type="Gene3D" id="1.10.287.130">
    <property type="match status" value="1"/>
</dbReference>
<evidence type="ECO:0000256" key="8">
    <source>
        <dbReference type="ARBA" id="ARBA00022741"/>
    </source>
</evidence>
<evidence type="ECO:0000256" key="1">
    <source>
        <dbReference type="ARBA" id="ARBA00000085"/>
    </source>
</evidence>
<evidence type="ECO:0000256" key="12">
    <source>
        <dbReference type="ARBA" id="ARBA00023012"/>
    </source>
</evidence>
<dbReference type="InterPro" id="IPR003594">
    <property type="entry name" value="HATPase_dom"/>
</dbReference>
<evidence type="ECO:0000259" key="16">
    <source>
        <dbReference type="PROSITE" id="PS50109"/>
    </source>
</evidence>
<dbReference type="GO" id="GO:0005524">
    <property type="term" value="F:ATP binding"/>
    <property type="evidence" value="ECO:0007669"/>
    <property type="project" value="UniProtKB-KW"/>
</dbReference>
<evidence type="ECO:0000256" key="3">
    <source>
        <dbReference type="ARBA" id="ARBA00012438"/>
    </source>
</evidence>
<dbReference type="PROSITE" id="PS50109">
    <property type="entry name" value="HIS_KIN"/>
    <property type="match status" value="1"/>
</dbReference>
<dbReference type="PROSITE" id="PS50885">
    <property type="entry name" value="HAMP"/>
    <property type="match status" value="1"/>
</dbReference>
<dbReference type="EC" id="2.7.13.3" evidence="3"/>
<dbReference type="GO" id="GO:0005886">
    <property type="term" value="C:plasma membrane"/>
    <property type="evidence" value="ECO:0007669"/>
    <property type="project" value="UniProtKB-SubCell"/>
</dbReference>
<feature type="region of interest" description="Disordered" evidence="14">
    <location>
        <begin position="1"/>
        <end position="26"/>
    </location>
</feature>
<evidence type="ECO:0000256" key="6">
    <source>
        <dbReference type="ARBA" id="ARBA00022679"/>
    </source>
</evidence>
<name>A0A8D5A5I3_9FIRM</name>
<evidence type="ECO:0000256" key="14">
    <source>
        <dbReference type="SAM" id="MobiDB-lite"/>
    </source>
</evidence>
<dbReference type="CDD" id="cd06225">
    <property type="entry name" value="HAMP"/>
    <property type="match status" value="1"/>
</dbReference>
<evidence type="ECO:0000256" key="5">
    <source>
        <dbReference type="ARBA" id="ARBA00022553"/>
    </source>
</evidence>
<sequence length="385" mass="43001">MDENDNPAENLAPPLPPVPPAPPEGSSLQQKMIASTLGLIGIPVSASIIITTLLLLYASHGDAVINKYVYMGFILLILAIIAFSARMDYLFYERTKSRIIIPLQQLSLAAHAIQYGNFNVVVDHHSDDELGEVCNTFRTMQSYLKNSIAERAHLLTSRKILFSGITHDLRTPLTTIMGYTEALQLGLGKTPEKRKQYLASIASCADDLSKLIDELSLYNKLSTSRIICHPVPTNFSRAIHSFINEDLEYLKSRNVNVSYNTDDSIIAMLDEKEFQRVAFNLLANTIKYRDKDTSEVLIQIYRKGKYAEFTYQDDGPGVPPEKTAHIFEAFYRTYEARSKTSNGSGLGLAIVAEIVTAHKGRYRAVNENGLKMIFDIPLKEGSNTK</sequence>
<feature type="compositionally biased region" description="Pro residues" evidence="14">
    <location>
        <begin position="13"/>
        <end position="23"/>
    </location>
</feature>
<organism evidence="18 19">
    <name type="scientific">Dialister hominis</name>
    <dbReference type="NCBI Taxonomy" id="2582419"/>
    <lineage>
        <taxon>Bacteria</taxon>
        <taxon>Bacillati</taxon>
        <taxon>Bacillota</taxon>
        <taxon>Negativicutes</taxon>
        <taxon>Veillonellales</taxon>
        <taxon>Veillonellaceae</taxon>
        <taxon>Dialister</taxon>
    </lineage>
</organism>
<dbReference type="EMBL" id="AP019697">
    <property type="protein sequence ID" value="BBK24565.1"/>
    <property type="molecule type" value="Genomic_DNA"/>
</dbReference>
<gene>
    <name evidence="18" type="ORF">Dia5BBH33_05000</name>
</gene>
<dbReference type="SUPFAM" id="SSF55874">
    <property type="entry name" value="ATPase domain of HSP90 chaperone/DNA topoisomerase II/histidine kinase"/>
    <property type="match status" value="1"/>
</dbReference>
<evidence type="ECO:0000313" key="19">
    <source>
        <dbReference type="Proteomes" id="UP000320585"/>
    </source>
</evidence>
<dbReference type="Gene3D" id="6.10.340.10">
    <property type="match status" value="1"/>
</dbReference>
<dbReference type="InterPro" id="IPR003661">
    <property type="entry name" value="HisK_dim/P_dom"/>
</dbReference>
<evidence type="ECO:0000256" key="10">
    <source>
        <dbReference type="ARBA" id="ARBA00022840"/>
    </source>
</evidence>
<keyword evidence="6" id="KW-0808">Transferase</keyword>
<keyword evidence="7 15" id="KW-0812">Transmembrane</keyword>
<dbReference type="PANTHER" id="PTHR45528:SF1">
    <property type="entry name" value="SENSOR HISTIDINE KINASE CPXA"/>
    <property type="match status" value="1"/>
</dbReference>
<dbReference type="PANTHER" id="PTHR45528">
    <property type="entry name" value="SENSOR HISTIDINE KINASE CPXA"/>
    <property type="match status" value="1"/>
</dbReference>
<dbReference type="InterPro" id="IPR005467">
    <property type="entry name" value="His_kinase_dom"/>
</dbReference>
<accession>A0A8D5A5I3</accession>
<evidence type="ECO:0000313" key="18">
    <source>
        <dbReference type="EMBL" id="BBK24565.1"/>
    </source>
</evidence>
<feature type="domain" description="Histidine kinase" evidence="16">
    <location>
        <begin position="164"/>
        <end position="380"/>
    </location>
</feature>
<keyword evidence="5" id="KW-0597">Phosphoprotein</keyword>
<feature type="domain" description="HAMP" evidence="17">
    <location>
        <begin position="97"/>
        <end position="149"/>
    </location>
</feature>
<evidence type="ECO:0000256" key="7">
    <source>
        <dbReference type="ARBA" id="ARBA00022692"/>
    </source>
</evidence>
<dbReference type="CDD" id="cd00082">
    <property type="entry name" value="HisKA"/>
    <property type="match status" value="1"/>
</dbReference>
<dbReference type="InterPro" id="IPR036890">
    <property type="entry name" value="HATPase_C_sf"/>
</dbReference>
<keyword evidence="19" id="KW-1185">Reference proteome</keyword>
<dbReference type="Gene3D" id="3.30.565.10">
    <property type="entry name" value="Histidine kinase-like ATPase, C-terminal domain"/>
    <property type="match status" value="1"/>
</dbReference>
<dbReference type="Pfam" id="PF02518">
    <property type="entry name" value="HATPase_c"/>
    <property type="match status" value="1"/>
</dbReference>
<keyword evidence="4" id="KW-1003">Cell membrane</keyword>
<dbReference type="SUPFAM" id="SSF47384">
    <property type="entry name" value="Homodimeric domain of signal transducing histidine kinase"/>
    <property type="match status" value="1"/>
</dbReference>
<keyword evidence="10" id="KW-0067">ATP-binding</keyword>
<evidence type="ECO:0000256" key="15">
    <source>
        <dbReference type="SAM" id="Phobius"/>
    </source>
</evidence>
<keyword evidence="12" id="KW-0902">Two-component regulatory system</keyword>
<protein>
    <recommendedName>
        <fullName evidence="3">histidine kinase</fullName>
        <ecNumber evidence="3">2.7.13.3</ecNumber>
    </recommendedName>
</protein>
<comment type="catalytic activity">
    <reaction evidence="1">
        <text>ATP + protein L-histidine = ADP + protein N-phospho-L-histidine.</text>
        <dbReference type="EC" id="2.7.13.3"/>
    </reaction>
</comment>
<evidence type="ECO:0000256" key="9">
    <source>
        <dbReference type="ARBA" id="ARBA00022777"/>
    </source>
</evidence>
<dbReference type="OrthoDB" id="9806130at2"/>
<keyword evidence="9" id="KW-0418">Kinase</keyword>
<dbReference type="PRINTS" id="PR00344">
    <property type="entry name" value="BCTRLSENSOR"/>
</dbReference>
<dbReference type="SMART" id="SM00387">
    <property type="entry name" value="HATPase_c"/>
    <property type="match status" value="1"/>
</dbReference>
<dbReference type="KEGG" id="dho:Dia5BBH33_05000"/>
<dbReference type="Proteomes" id="UP000320585">
    <property type="component" value="Chromosome"/>
</dbReference>
<proteinExistence type="predicted"/>
<reference evidence="19" key="1">
    <citation type="submission" date="2019-05" db="EMBL/GenBank/DDBJ databases">
        <title>Complete genome sequencing of Dialister sp. strain 5BBH33.</title>
        <authorList>
            <person name="Sakamoto M."/>
            <person name="Murakami T."/>
            <person name="Mori H."/>
        </authorList>
    </citation>
    <scope>NUCLEOTIDE SEQUENCE [LARGE SCALE GENOMIC DNA]</scope>
    <source>
        <strain evidence="19">5BBH33</strain>
    </source>
</reference>
<dbReference type="GO" id="GO:0000155">
    <property type="term" value="F:phosphorelay sensor kinase activity"/>
    <property type="evidence" value="ECO:0007669"/>
    <property type="project" value="InterPro"/>
</dbReference>
<dbReference type="SMART" id="SM00304">
    <property type="entry name" value="HAMP"/>
    <property type="match status" value="1"/>
</dbReference>
<dbReference type="Pfam" id="PF00512">
    <property type="entry name" value="HisKA"/>
    <property type="match status" value="1"/>
</dbReference>
<dbReference type="InterPro" id="IPR036097">
    <property type="entry name" value="HisK_dim/P_sf"/>
</dbReference>
<evidence type="ECO:0000256" key="4">
    <source>
        <dbReference type="ARBA" id="ARBA00022475"/>
    </source>
</evidence>
<evidence type="ECO:0000256" key="2">
    <source>
        <dbReference type="ARBA" id="ARBA00004651"/>
    </source>
</evidence>
<dbReference type="SMART" id="SM00388">
    <property type="entry name" value="HisKA"/>
    <property type="match status" value="1"/>
</dbReference>
<comment type="subcellular location">
    <subcellularLocation>
        <location evidence="2">Cell membrane</location>
        <topology evidence="2">Multi-pass membrane protein</topology>
    </subcellularLocation>
</comment>
<dbReference type="InterPro" id="IPR003660">
    <property type="entry name" value="HAMP_dom"/>
</dbReference>
<evidence type="ECO:0000259" key="17">
    <source>
        <dbReference type="PROSITE" id="PS50885"/>
    </source>
</evidence>
<feature type="transmembrane region" description="Helical" evidence="15">
    <location>
        <begin position="68"/>
        <end position="92"/>
    </location>
</feature>
<dbReference type="SUPFAM" id="SSF158472">
    <property type="entry name" value="HAMP domain-like"/>
    <property type="match status" value="1"/>
</dbReference>
<feature type="transmembrane region" description="Helical" evidence="15">
    <location>
        <begin position="32"/>
        <end position="56"/>
    </location>
</feature>
<dbReference type="RefSeq" id="WP_143332313.1">
    <property type="nucleotide sequence ID" value="NZ_AP019697.1"/>
</dbReference>
<dbReference type="InterPro" id="IPR004358">
    <property type="entry name" value="Sig_transdc_His_kin-like_C"/>
</dbReference>
<dbReference type="InterPro" id="IPR050398">
    <property type="entry name" value="HssS/ArlS-like"/>
</dbReference>
<keyword evidence="11 15" id="KW-1133">Transmembrane helix</keyword>
<dbReference type="AlphaFoldDB" id="A0A8D5A5I3"/>
<evidence type="ECO:0000256" key="11">
    <source>
        <dbReference type="ARBA" id="ARBA00022989"/>
    </source>
</evidence>
<evidence type="ECO:0000256" key="13">
    <source>
        <dbReference type="ARBA" id="ARBA00023136"/>
    </source>
</evidence>
<keyword evidence="13 15" id="KW-0472">Membrane</keyword>
<keyword evidence="8" id="KW-0547">Nucleotide-binding</keyword>
<dbReference type="GeneID" id="92715719"/>
<dbReference type="Pfam" id="PF00672">
    <property type="entry name" value="HAMP"/>
    <property type="match status" value="1"/>
</dbReference>